<dbReference type="Gene3D" id="3.60.60.10">
    <property type="entry name" value="Penicillin V Acylase, Chain A"/>
    <property type="match status" value="1"/>
</dbReference>
<dbReference type="GeneID" id="4601406"/>
<dbReference type="InterPro" id="IPR005322">
    <property type="entry name" value="Peptidase_C69"/>
</dbReference>
<organism evidence="1 2">
    <name type="scientific">Thermofilum pendens (strain DSM 2475 / Hrk 5)</name>
    <dbReference type="NCBI Taxonomy" id="368408"/>
    <lineage>
        <taxon>Archaea</taxon>
        <taxon>Thermoproteota</taxon>
        <taxon>Thermoprotei</taxon>
        <taxon>Thermofilales</taxon>
        <taxon>Thermofilaceae</taxon>
        <taxon>Thermofilum</taxon>
    </lineage>
</organism>
<accession>A1S0B4</accession>
<sequence>MCDTLVALRGATRDGVTIFAKNSDREPNEAQVLEFVPRMRHTEERVRVTYVEVEQVDETYAVLISRPFWMWGAEMGVNEFGVAVGNEAVFTRGGYSKTGLTGMDLVRLALERSRTAREALKWITSLLEEYGQGGNCSYFRKMFYNNSFLVADPREAWVLETVGREWVAERVESVRSISNALTIGERWDSSSPGLEEAARRLGCRSPVNFRECFSDFLYTRVSKGRERHRYTQGELEKAVGKIDFFFVASLLRRHSREPYEPSRGSNADICMHAGGLTRPSQTAASMIALLYEEAPVAFVTGTSTPCISAYKPVFLSAGLPDLGPKPSHVFDGGASYWWKHELLSRKLLCGYSRYAGVVAREMERVERKYFEKAMEARTGYLKGLVGAEELRRITAEAFREAAEVEERLAAEVKASRCLNPLYALYWRRINREASLTA</sequence>
<name>A1S0B4_THEPD</name>
<dbReference type="GO" id="GO:0070004">
    <property type="term" value="F:cysteine-type exopeptidase activity"/>
    <property type="evidence" value="ECO:0007669"/>
    <property type="project" value="InterPro"/>
</dbReference>
<dbReference type="Proteomes" id="UP000000641">
    <property type="component" value="Chromosome"/>
</dbReference>
<keyword evidence="2" id="KW-1185">Reference proteome</keyword>
<dbReference type="RefSeq" id="WP_011753159.1">
    <property type="nucleotide sequence ID" value="NC_008698.1"/>
</dbReference>
<protein>
    <submittedName>
        <fullName evidence="1">Peptidase U34, dipeptidase</fullName>
    </submittedName>
</protein>
<dbReference type="EnsemblBacteria" id="ABL78894">
    <property type="protein sequence ID" value="ABL78894"/>
    <property type="gene ID" value="Tpen_1497"/>
</dbReference>
<dbReference type="PANTHER" id="PTHR12994:SF17">
    <property type="entry name" value="LD30995P"/>
    <property type="match status" value="1"/>
</dbReference>
<evidence type="ECO:0000313" key="2">
    <source>
        <dbReference type="Proteomes" id="UP000000641"/>
    </source>
</evidence>
<dbReference type="KEGG" id="tpe:Tpen_1497"/>
<proteinExistence type="predicted"/>
<dbReference type="AlphaFoldDB" id="A1S0B4"/>
<reference evidence="2" key="1">
    <citation type="journal article" date="2008" name="J. Bacteriol.">
        <title>Genome sequence of Thermofilum pendens reveals an exceptional loss of biosynthetic pathways without genome reduction.</title>
        <authorList>
            <person name="Anderson I."/>
            <person name="Rodriguez J."/>
            <person name="Susanti D."/>
            <person name="Porat I."/>
            <person name="Reich C."/>
            <person name="Ulrich L.E."/>
            <person name="Elkins J.G."/>
            <person name="Mavromatis K."/>
            <person name="Lykidis A."/>
            <person name="Kim E."/>
            <person name="Thompson L.S."/>
            <person name="Nolan M."/>
            <person name="Land M."/>
            <person name="Copeland A."/>
            <person name="Lapidus A."/>
            <person name="Lucas S."/>
            <person name="Detter C."/>
            <person name="Zhulin I.B."/>
            <person name="Olsen G.J."/>
            <person name="Whitman W."/>
            <person name="Mukhopadhyay B."/>
            <person name="Bristow J."/>
            <person name="Kyrpides N."/>
        </authorList>
    </citation>
    <scope>NUCLEOTIDE SEQUENCE [LARGE SCALE GENOMIC DNA]</scope>
    <source>
        <strain evidence="2">DSM 2475 / Hrk 5</strain>
    </source>
</reference>
<dbReference type="GO" id="GO:0006508">
    <property type="term" value="P:proteolysis"/>
    <property type="evidence" value="ECO:0007669"/>
    <property type="project" value="InterPro"/>
</dbReference>
<dbReference type="HOGENOM" id="CLU_046840_2_0_2"/>
<dbReference type="STRING" id="368408.Tpen_1497"/>
<evidence type="ECO:0000313" key="1">
    <source>
        <dbReference type="EMBL" id="ABL78894.1"/>
    </source>
</evidence>
<dbReference type="EMBL" id="CP000505">
    <property type="protein sequence ID" value="ABL78894.1"/>
    <property type="molecule type" value="Genomic_DNA"/>
</dbReference>
<dbReference type="eggNOG" id="arCOG03602">
    <property type="taxonomic scope" value="Archaea"/>
</dbReference>
<dbReference type="PANTHER" id="PTHR12994">
    <property type="entry name" value="SECERNIN"/>
    <property type="match status" value="1"/>
</dbReference>
<dbReference type="OrthoDB" id="31005at2157"/>
<dbReference type="Pfam" id="PF03577">
    <property type="entry name" value="Peptidase_C69"/>
    <property type="match status" value="1"/>
</dbReference>
<gene>
    <name evidence="1" type="ordered locus">Tpen_1497</name>
</gene>
<dbReference type="GO" id="GO:0016805">
    <property type="term" value="F:dipeptidase activity"/>
    <property type="evidence" value="ECO:0007669"/>
    <property type="project" value="InterPro"/>
</dbReference>